<dbReference type="Gene3D" id="1.25.40.10">
    <property type="entry name" value="Tetratricopeptide repeat domain"/>
    <property type="match status" value="1"/>
</dbReference>
<dbReference type="VEuPathDB" id="FungiDB:F4678DRAFT_425617"/>
<dbReference type="InterPro" id="IPR029058">
    <property type="entry name" value="AB_hydrolase_fold"/>
</dbReference>
<dbReference type="Proteomes" id="UP001148614">
    <property type="component" value="Unassembled WGS sequence"/>
</dbReference>
<dbReference type="Pfam" id="PF13374">
    <property type="entry name" value="TPR_10"/>
    <property type="match status" value="1"/>
</dbReference>
<dbReference type="SUPFAM" id="SSF53474">
    <property type="entry name" value="alpha/beta-Hydrolases"/>
    <property type="match status" value="1"/>
</dbReference>
<dbReference type="InterPro" id="IPR019734">
    <property type="entry name" value="TPR_rpt"/>
</dbReference>
<evidence type="ECO:0000256" key="1">
    <source>
        <dbReference type="PROSITE-ProRule" id="PRU00339"/>
    </source>
</evidence>
<dbReference type="InterPro" id="IPR027417">
    <property type="entry name" value="P-loop_NTPase"/>
</dbReference>
<feature type="repeat" description="TPR" evidence="1">
    <location>
        <begin position="825"/>
        <end position="858"/>
    </location>
</feature>
<dbReference type="Gene3D" id="3.40.50.300">
    <property type="entry name" value="P-loop containing nucleotide triphosphate hydrolases"/>
    <property type="match status" value="1"/>
</dbReference>
<sequence>MDSTNSTPLKSLEATRALSPSRSQKVREKVSRIKPLDPRRMGLHTLYEPKEAEDIDVDILAIHGIGANPDHTWVDRKTKINWLNHQTMLPDALPNARIMAYNYESFWFGDNAVKQSLRSVAEKLLRAITEARIECLDRPIILIGHCFGGLVALECYVVAAMHSTQYEGLANSVVAGMMFLGTPFYGIHHDSGMTKLGEVYQAIAASEVHLEDNVLGTIAQDNDVLVAAVSDFVQYLGNSANILKTKLFCFWETKPSKIGRVAGLEDTKPKFLVDQSSGTLIGHEKEGLDKDHFEMNKFIGKDDNNYKVVLRELQKMNNNAMALIEARRTGSLMQAPSALMSTMQSRAPPISEEKHFAPRHDIIKLIEEKLSNKPWVALFGDPGNGKTHVAVAYAHNYSQRSQGRVHWVNAGSAAGFELSYKSIADSRGINRGKMRVAEVLAAVFKSLCQDSNWLMILDGCSDEILRKTTDASGSKTALIDYIPKTDYARVLATTRSKEIAMQIVDGKRKLMEKVGPLEEADAALLMLGKNTKDLGKKKRAVDRANELGGSAGTLILARLYQEKALVDSKTYMGLIRKVQPENASMVMRAWRLLYDLVEKKHPEAAHLLLQMGSMDSQCIPNELLERDQLYNQIPQLEEYGMVEPSAKRKVVMMTTIIRECVQKYINESGERKWVEGQVLDILIKKMHNNEHRSAEIFLPCALAAFKFQLMSADHALKFAALHSEVARIYARIQEDELAVHHWEQSIRLYEESPEDNHIQIKNAKIALKEARGRVQLNEADLKILSVREGSHREASNFDRFQLMSGEGSKAKTADLIHRDDSISAGREHCNFALAYERQGKYERAEKHYNAALRIAELNYGPESAEALRIVGKLGFIHDKQGQQKVAEQTLQAALRGQQKALGFDHPDTLKTRRTMAMLLANKGDVEAAEDELKHVLVAQLQLLGVENQATLQTGHALALNYCWRGSPEKGESLLRETLEIQKRVLGEGTSRHEMQRQST</sequence>
<evidence type="ECO:0008006" key="5">
    <source>
        <dbReference type="Google" id="ProtNLM"/>
    </source>
</evidence>
<dbReference type="InterPro" id="IPR011990">
    <property type="entry name" value="TPR-like_helical_dom_sf"/>
</dbReference>
<accession>A0A9W8NLL8</accession>
<dbReference type="PROSITE" id="PS50005">
    <property type="entry name" value="TPR"/>
    <property type="match status" value="1"/>
</dbReference>
<dbReference type="SUPFAM" id="SSF48452">
    <property type="entry name" value="TPR-like"/>
    <property type="match status" value="1"/>
</dbReference>
<name>A0A9W8NLL8_9PEZI</name>
<evidence type="ECO:0000256" key="2">
    <source>
        <dbReference type="SAM" id="MobiDB-lite"/>
    </source>
</evidence>
<evidence type="ECO:0000313" key="4">
    <source>
        <dbReference type="Proteomes" id="UP001148614"/>
    </source>
</evidence>
<dbReference type="SUPFAM" id="SSF52540">
    <property type="entry name" value="P-loop containing nucleoside triphosphate hydrolases"/>
    <property type="match status" value="1"/>
</dbReference>
<dbReference type="AlphaFoldDB" id="A0A9W8NLL8"/>
<dbReference type="InterPro" id="IPR052374">
    <property type="entry name" value="SERAC1"/>
</dbReference>
<dbReference type="PANTHER" id="PTHR48182">
    <property type="entry name" value="PROTEIN SERAC1"/>
    <property type="match status" value="1"/>
</dbReference>
<proteinExistence type="predicted"/>
<dbReference type="Gene3D" id="3.40.50.1820">
    <property type="entry name" value="alpha/beta hydrolase"/>
    <property type="match status" value="1"/>
</dbReference>
<dbReference type="Pfam" id="PF13424">
    <property type="entry name" value="TPR_12"/>
    <property type="match status" value="1"/>
</dbReference>
<dbReference type="EMBL" id="JANPWZ010000096">
    <property type="protein sequence ID" value="KAJ3579438.1"/>
    <property type="molecule type" value="Genomic_DNA"/>
</dbReference>
<dbReference type="SMART" id="SM00028">
    <property type="entry name" value="TPR"/>
    <property type="match status" value="2"/>
</dbReference>
<keyword evidence="4" id="KW-1185">Reference proteome</keyword>
<feature type="region of interest" description="Disordered" evidence="2">
    <location>
        <begin position="1"/>
        <end position="29"/>
    </location>
</feature>
<comment type="caution">
    <text evidence="3">The sequence shown here is derived from an EMBL/GenBank/DDBJ whole genome shotgun (WGS) entry which is preliminary data.</text>
</comment>
<gene>
    <name evidence="3" type="ORF">NPX13_g1123</name>
</gene>
<dbReference type="PANTHER" id="PTHR48182:SF3">
    <property type="entry name" value="DUF676 DOMAIN-CONTAINING PROTEIN"/>
    <property type="match status" value="1"/>
</dbReference>
<organism evidence="3 4">
    <name type="scientific">Xylaria arbuscula</name>
    <dbReference type="NCBI Taxonomy" id="114810"/>
    <lineage>
        <taxon>Eukaryota</taxon>
        <taxon>Fungi</taxon>
        <taxon>Dikarya</taxon>
        <taxon>Ascomycota</taxon>
        <taxon>Pezizomycotina</taxon>
        <taxon>Sordariomycetes</taxon>
        <taxon>Xylariomycetidae</taxon>
        <taxon>Xylariales</taxon>
        <taxon>Xylariaceae</taxon>
        <taxon>Xylaria</taxon>
    </lineage>
</organism>
<evidence type="ECO:0000313" key="3">
    <source>
        <dbReference type="EMBL" id="KAJ3579438.1"/>
    </source>
</evidence>
<reference evidence="3" key="1">
    <citation type="submission" date="2022-07" db="EMBL/GenBank/DDBJ databases">
        <title>Genome Sequence of Xylaria arbuscula.</title>
        <authorList>
            <person name="Buettner E."/>
        </authorList>
    </citation>
    <scope>NUCLEOTIDE SEQUENCE</scope>
    <source>
        <strain evidence="3">VT107</strain>
    </source>
</reference>
<protein>
    <recommendedName>
        <fullName evidence="5">NB-ARC domain-containing protein</fullName>
    </recommendedName>
</protein>
<keyword evidence="1" id="KW-0802">TPR repeat</keyword>